<comment type="similarity">
    <text evidence="6">Belongs to the binding-protein-dependent transport system permease family.</text>
</comment>
<dbReference type="RefSeq" id="WP_259037036.1">
    <property type="nucleotide sequence ID" value="NZ_JAJISC010000007.1"/>
</dbReference>
<feature type="transmembrane region" description="Helical" evidence="6">
    <location>
        <begin position="152"/>
        <end position="173"/>
    </location>
</feature>
<name>A0ABT2EGC0_9GAMM</name>
<evidence type="ECO:0000256" key="2">
    <source>
        <dbReference type="ARBA" id="ARBA00022448"/>
    </source>
</evidence>
<dbReference type="CDD" id="cd06261">
    <property type="entry name" value="TM_PBP2"/>
    <property type="match status" value="1"/>
</dbReference>
<dbReference type="Gene3D" id="1.10.3720.10">
    <property type="entry name" value="MetI-like"/>
    <property type="match status" value="1"/>
</dbReference>
<proteinExistence type="inferred from homology"/>
<evidence type="ECO:0000256" key="4">
    <source>
        <dbReference type="ARBA" id="ARBA00022989"/>
    </source>
</evidence>
<evidence type="ECO:0000256" key="3">
    <source>
        <dbReference type="ARBA" id="ARBA00022692"/>
    </source>
</evidence>
<dbReference type="PANTHER" id="PTHR30177">
    <property type="entry name" value="GLYCINE BETAINE/L-PROLINE TRANSPORT SYSTEM PERMEASE PROTEIN PROW"/>
    <property type="match status" value="1"/>
</dbReference>
<dbReference type="PROSITE" id="PS50928">
    <property type="entry name" value="ABC_TM1"/>
    <property type="match status" value="1"/>
</dbReference>
<evidence type="ECO:0000259" key="7">
    <source>
        <dbReference type="PROSITE" id="PS50928"/>
    </source>
</evidence>
<feature type="transmembrane region" description="Helical" evidence="6">
    <location>
        <begin position="57"/>
        <end position="80"/>
    </location>
</feature>
<gene>
    <name evidence="8" type="ORF">LLY24_14560</name>
</gene>
<accession>A0ABT2EGC0</accession>
<dbReference type="InterPro" id="IPR051204">
    <property type="entry name" value="ABC_transp_perm/SBD"/>
</dbReference>
<keyword evidence="2 6" id="KW-0813">Transport</keyword>
<evidence type="ECO:0000313" key="9">
    <source>
        <dbReference type="Proteomes" id="UP001165542"/>
    </source>
</evidence>
<feature type="domain" description="ABC transmembrane type-1" evidence="7">
    <location>
        <begin position="193"/>
        <end position="388"/>
    </location>
</feature>
<reference evidence="8" key="1">
    <citation type="submission" date="2021-11" db="EMBL/GenBank/DDBJ databases">
        <title>Halomonas sp., isolated from a coastal aquaculture zone in Dongshan Bay.</title>
        <authorList>
            <person name="Lin W."/>
        </authorList>
    </citation>
    <scope>NUCLEOTIDE SEQUENCE</scope>
    <source>
        <strain evidence="8">Yzlin-01</strain>
    </source>
</reference>
<comment type="subcellular location">
    <subcellularLocation>
        <location evidence="1 6">Cell membrane</location>
        <topology evidence="1 6">Multi-pass membrane protein</topology>
    </subcellularLocation>
</comment>
<feature type="transmembrane region" description="Helical" evidence="6">
    <location>
        <begin position="371"/>
        <end position="392"/>
    </location>
</feature>
<feature type="transmembrane region" description="Helical" evidence="6">
    <location>
        <begin position="92"/>
        <end position="114"/>
    </location>
</feature>
<keyword evidence="5 6" id="KW-0472">Membrane</keyword>
<dbReference type="EMBL" id="JAJISC010000007">
    <property type="protein sequence ID" value="MCS2610539.1"/>
    <property type="molecule type" value="Genomic_DNA"/>
</dbReference>
<comment type="caution">
    <text evidence="8">The sequence shown here is derived from an EMBL/GenBank/DDBJ whole genome shotgun (WGS) entry which is preliminary data.</text>
</comment>
<dbReference type="InterPro" id="IPR000515">
    <property type="entry name" value="MetI-like"/>
</dbReference>
<feature type="transmembrane region" description="Helical" evidence="6">
    <location>
        <begin position="260"/>
        <end position="284"/>
    </location>
</feature>
<keyword evidence="9" id="KW-1185">Reference proteome</keyword>
<sequence length="401" mass="42923">MTAISKEERTARQGSDKCFVPNIVLITLSLGLLMLLWSVDSVSIAPNRIVPGSGFMLWQALGLPGALLVSVLIAALAALALTPQKRFYSAQLIIIALLLLLMPFGLMVAGALLIEPDMPQARLGVSGGFWCLLFVMLLALVEVRLRLKLSRLWPALLLCFVAAVWWLCALSWLDHVALVQEFKARDAQFMRALQQHLVLVGVSVSLSVVLGLALALAMRRFSRLNRLGFALLNFVQTIPSLALFGLLLAPLAWLASQVPLLARLGVSGIGMAPALIALVAYSLLPMVRNTYTALDEVDEATLEAATAMGMRSAQRFWQVRLPLALPVLIEGVRITAVQAIGLATVAALIGAGGLGTFIFQGLGQAAMDMVLLGALPILVLALLVDASLGALAERLRPEGMQ</sequence>
<dbReference type="Proteomes" id="UP001165542">
    <property type="component" value="Unassembled WGS sequence"/>
</dbReference>
<dbReference type="SUPFAM" id="SSF161098">
    <property type="entry name" value="MetI-like"/>
    <property type="match status" value="1"/>
</dbReference>
<protein>
    <submittedName>
        <fullName evidence="8">ABC transporter permease</fullName>
    </submittedName>
</protein>
<feature type="transmembrane region" description="Helical" evidence="6">
    <location>
        <begin position="193"/>
        <end position="217"/>
    </location>
</feature>
<evidence type="ECO:0000256" key="6">
    <source>
        <dbReference type="RuleBase" id="RU363032"/>
    </source>
</evidence>
<dbReference type="PANTHER" id="PTHR30177:SF30">
    <property type="entry name" value="GLYCINE BETAINE UPTAKE SYSTEM PERMEASE PROTEIN YEHY"/>
    <property type="match status" value="1"/>
</dbReference>
<feature type="transmembrane region" description="Helical" evidence="6">
    <location>
        <begin position="339"/>
        <end position="359"/>
    </location>
</feature>
<dbReference type="Pfam" id="PF00528">
    <property type="entry name" value="BPD_transp_1"/>
    <property type="match status" value="1"/>
</dbReference>
<keyword evidence="4 6" id="KW-1133">Transmembrane helix</keyword>
<evidence type="ECO:0000256" key="1">
    <source>
        <dbReference type="ARBA" id="ARBA00004651"/>
    </source>
</evidence>
<feature type="transmembrane region" description="Helical" evidence="6">
    <location>
        <begin position="120"/>
        <end position="140"/>
    </location>
</feature>
<feature type="transmembrane region" description="Helical" evidence="6">
    <location>
        <begin position="229"/>
        <end position="254"/>
    </location>
</feature>
<feature type="transmembrane region" description="Helical" evidence="6">
    <location>
        <begin position="19"/>
        <end position="37"/>
    </location>
</feature>
<evidence type="ECO:0000313" key="8">
    <source>
        <dbReference type="EMBL" id="MCS2610539.1"/>
    </source>
</evidence>
<keyword evidence="3 6" id="KW-0812">Transmembrane</keyword>
<dbReference type="InterPro" id="IPR035906">
    <property type="entry name" value="MetI-like_sf"/>
</dbReference>
<organism evidence="8 9">
    <name type="scientific">Halomonas dongshanensis</name>
    <dbReference type="NCBI Taxonomy" id="2890835"/>
    <lineage>
        <taxon>Bacteria</taxon>
        <taxon>Pseudomonadati</taxon>
        <taxon>Pseudomonadota</taxon>
        <taxon>Gammaproteobacteria</taxon>
        <taxon>Oceanospirillales</taxon>
        <taxon>Halomonadaceae</taxon>
        <taxon>Halomonas</taxon>
    </lineage>
</organism>
<evidence type="ECO:0000256" key="5">
    <source>
        <dbReference type="ARBA" id="ARBA00023136"/>
    </source>
</evidence>